<evidence type="ECO:0000313" key="3">
    <source>
        <dbReference type="Proteomes" id="UP000268192"/>
    </source>
</evidence>
<keyword evidence="3" id="KW-1185">Reference proteome</keyword>
<dbReference type="RefSeq" id="WP_126009182.1">
    <property type="nucleotide sequence ID" value="NZ_CP032509.1"/>
</dbReference>
<name>A0A3S9B2K6_9HYPH</name>
<keyword evidence="1" id="KW-0732">Signal</keyword>
<protein>
    <recommendedName>
        <fullName evidence="4">Lipoprotein</fullName>
    </recommendedName>
</protein>
<reference evidence="2 3" key="1">
    <citation type="submission" date="2018-09" db="EMBL/GenBank/DDBJ databases">
        <title>Marinorhizobium profundi gen. nov., sp. nov., isolated from a deep-sea sediment sample from the New Britain Trench and proposal of Marinorhizobiaceae fam. nov. in the order Rhizobiales of the class Alphaproteobacteria.</title>
        <authorList>
            <person name="Cao J."/>
        </authorList>
    </citation>
    <scope>NUCLEOTIDE SEQUENCE [LARGE SCALE GENOMIC DNA]</scope>
    <source>
        <strain evidence="2 3">WS11</strain>
    </source>
</reference>
<evidence type="ECO:0000256" key="1">
    <source>
        <dbReference type="SAM" id="SignalP"/>
    </source>
</evidence>
<organism evidence="2 3">
    <name type="scientific">Georhizobium profundi</name>
    <dbReference type="NCBI Taxonomy" id="2341112"/>
    <lineage>
        <taxon>Bacteria</taxon>
        <taxon>Pseudomonadati</taxon>
        <taxon>Pseudomonadota</taxon>
        <taxon>Alphaproteobacteria</taxon>
        <taxon>Hyphomicrobiales</taxon>
        <taxon>Rhizobiaceae</taxon>
        <taxon>Georhizobium</taxon>
    </lineage>
</organism>
<dbReference type="PROSITE" id="PS51257">
    <property type="entry name" value="PROKAR_LIPOPROTEIN"/>
    <property type="match status" value="1"/>
</dbReference>
<feature type="chain" id="PRO_5019383444" description="Lipoprotein" evidence="1">
    <location>
        <begin position="22"/>
        <end position="200"/>
    </location>
</feature>
<dbReference type="AlphaFoldDB" id="A0A3S9B2K6"/>
<evidence type="ECO:0000313" key="2">
    <source>
        <dbReference type="EMBL" id="AZN71169.1"/>
    </source>
</evidence>
<accession>A0A3S9B2K6</accession>
<dbReference type="KEGG" id="abaw:D5400_07695"/>
<dbReference type="EMBL" id="CP032509">
    <property type="protein sequence ID" value="AZN71169.1"/>
    <property type="molecule type" value="Genomic_DNA"/>
</dbReference>
<evidence type="ECO:0008006" key="4">
    <source>
        <dbReference type="Google" id="ProtNLM"/>
    </source>
</evidence>
<proteinExistence type="predicted"/>
<feature type="signal peptide" evidence="1">
    <location>
        <begin position="1"/>
        <end position="21"/>
    </location>
</feature>
<dbReference type="Proteomes" id="UP000268192">
    <property type="component" value="Chromosome"/>
</dbReference>
<sequence>MRRAPGPIRIILALGLFAGLAACTSTDGPVAAIETAGQSSNPTSPIEIDAATYATPAGEGDGAELALVPPTSDQSATPTIRFMPIIGAPLEAVTPMSRRLRTEAGRLGLTVLPFQDETSAYVLKGYLSAERGETTNTVYYVWDVLDGSGNRLHRIRGTIEAEKPSQAGATSWDDIPSAAMESVAEQSLQAFTLWESQRQG</sequence>
<dbReference type="OrthoDB" id="7374881at2"/>
<gene>
    <name evidence="2" type="ORF">D5400_07695</name>
</gene>